<reference evidence="2 3" key="1">
    <citation type="submission" date="2020-10" db="EMBL/GenBank/DDBJ databases">
        <title>Pygocentrus nattereri (red-bellied piranha) genome, fPygNat1, primary haplotype.</title>
        <authorList>
            <person name="Myers G."/>
            <person name="Meyer A."/>
            <person name="Karagic N."/>
            <person name="Pippel M."/>
            <person name="Winkler S."/>
            <person name="Tracey A."/>
            <person name="Wood J."/>
            <person name="Formenti G."/>
            <person name="Howe K."/>
            <person name="Fedrigo O."/>
            <person name="Jarvis E.D."/>
        </authorList>
    </citation>
    <scope>NUCLEOTIDE SEQUENCE [LARGE SCALE GENOMIC DNA]</scope>
</reference>
<evidence type="ECO:0000313" key="2">
    <source>
        <dbReference type="Ensembl" id="ENSPNAP00000022267.2"/>
    </source>
</evidence>
<reference evidence="2" key="3">
    <citation type="submission" date="2025-09" db="UniProtKB">
        <authorList>
            <consortium name="Ensembl"/>
        </authorList>
    </citation>
    <scope>IDENTIFICATION</scope>
</reference>
<sequence length="72" mass="8468">LFHICTLLCLRQVRLFIFWETFLRRLDIRSTCTSEANIPTNLPPQTPLYHHCSPRECFCPSFHCEKTLSLGD</sequence>
<evidence type="ECO:0000313" key="3">
    <source>
        <dbReference type="Proteomes" id="UP001501920"/>
    </source>
</evidence>
<name>A0A3B4DCW7_PYGNA</name>
<keyword evidence="1" id="KW-0732">Signal</keyword>
<dbReference type="Proteomes" id="UP001501920">
    <property type="component" value="Chromosome 27"/>
</dbReference>
<feature type="signal peptide" evidence="1">
    <location>
        <begin position="1"/>
        <end position="15"/>
    </location>
</feature>
<evidence type="ECO:0000256" key="1">
    <source>
        <dbReference type="SAM" id="SignalP"/>
    </source>
</evidence>
<feature type="chain" id="PRO_5043960692" evidence="1">
    <location>
        <begin position="16"/>
        <end position="72"/>
    </location>
</feature>
<organism evidence="2 3">
    <name type="scientific">Pygocentrus nattereri</name>
    <name type="common">Red-bellied piranha</name>
    <dbReference type="NCBI Taxonomy" id="42514"/>
    <lineage>
        <taxon>Eukaryota</taxon>
        <taxon>Metazoa</taxon>
        <taxon>Chordata</taxon>
        <taxon>Craniata</taxon>
        <taxon>Vertebrata</taxon>
        <taxon>Euteleostomi</taxon>
        <taxon>Actinopterygii</taxon>
        <taxon>Neopterygii</taxon>
        <taxon>Teleostei</taxon>
        <taxon>Ostariophysi</taxon>
        <taxon>Characiformes</taxon>
        <taxon>Characoidei</taxon>
        <taxon>Pygocentrus</taxon>
    </lineage>
</organism>
<dbReference type="Ensembl" id="ENSPNAT00000041143.2">
    <property type="protein sequence ID" value="ENSPNAP00000022267.2"/>
    <property type="gene ID" value="ENSPNAG00000029622.2"/>
</dbReference>
<proteinExistence type="predicted"/>
<dbReference type="AlphaFoldDB" id="A0A3B4DCW7"/>
<keyword evidence="3" id="KW-1185">Reference proteome</keyword>
<protein>
    <submittedName>
        <fullName evidence="2">Uncharacterized protein</fullName>
    </submittedName>
</protein>
<reference evidence="2" key="2">
    <citation type="submission" date="2025-08" db="UniProtKB">
        <authorList>
            <consortium name="Ensembl"/>
        </authorList>
    </citation>
    <scope>IDENTIFICATION</scope>
</reference>
<accession>A0A3B4DCW7</accession>